<dbReference type="EMBL" id="JAPDPJ010000023">
    <property type="protein sequence ID" value="MCW3787031.1"/>
    <property type="molecule type" value="Genomic_DNA"/>
</dbReference>
<accession>A0AAE3M4C8</accession>
<evidence type="ECO:0000259" key="1">
    <source>
        <dbReference type="Pfam" id="PF22636"/>
    </source>
</evidence>
<dbReference type="RefSeq" id="WP_301190596.1">
    <property type="nucleotide sequence ID" value="NZ_JAPDPJ010000023.1"/>
</dbReference>
<dbReference type="PANTHER" id="PTHR36934:SF1">
    <property type="entry name" value="THIOESTERASE DOMAIN-CONTAINING PROTEIN"/>
    <property type="match status" value="1"/>
</dbReference>
<feature type="domain" description="Fluoroacetyl-CoA-specific thioesterase-like" evidence="1">
    <location>
        <begin position="21"/>
        <end position="122"/>
    </location>
</feature>
<dbReference type="InterPro" id="IPR054485">
    <property type="entry name" value="FlK-like_dom"/>
</dbReference>
<evidence type="ECO:0000313" key="2">
    <source>
        <dbReference type="EMBL" id="MCW3787031.1"/>
    </source>
</evidence>
<dbReference type="Gene3D" id="3.10.129.10">
    <property type="entry name" value="Hotdog Thioesterase"/>
    <property type="match status" value="1"/>
</dbReference>
<organism evidence="2 3">
    <name type="scientific">Plebeiibacterium sediminum</name>
    <dbReference type="NCBI Taxonomy" id="2992112"/>
    <lineage>
        <taxon>Bacteria</taxon>
        <taxon>Pseudomonadati</taxon>
        <taxon>Bacteroidota</taxon>
        <taxon>Bacteroidia</taxon>
        <taxon>Marinilabiliales</taxon>
        <taxon>Marinilabiliaceae</taxon>
        <taxon>Plebeiibacterium</taxon>
    </lineage>
</organism>
<dbReference type="Proteomes" id="UP001209229">
    <property type="component" value="Unassembled WGS sequence"/>
</dbReference>
<gene>
    <name evidence="2" type="ORF">OM075_11160</name>
</gene>
<dbReference type="AlphaFoldDB" id="A0AAE3M4C8"/>
<protein>
    <recommendedName>
        <fullName evidence="1">Fluoroacetyl-CoA-specific thioesterase-like domain-containing protein</fullName>
    </recommendedName>
</protein>
<reference evidence="2" key="1">
    <citation type="submission" date="2022-10" db="EMBL/GenBank/DDBJ databases">
        <authorList>
            <person name="Yu W.X."/>
        </authorList>
    </citation>
    <scope>NUCLEOTIDE SEQUENCE</scope>
    <source>
        <strain evidence="2">AAT</strain>
    </source>
</reference>
<evidence type="ECO:0000313" key="3">
    <source>
        <dbReference type="Proteomes" id="UP001209229"/>
    </source>
</evidence>
<dbReference type="PANTHER" id="PTHR36934">
    <property type="entry name" value="BLR0278 PROTEIN"/>
    <property type="match status" value="1"/>
</dbReference>
<dbReference type="Pfam" id="PF22636">
    <property type="entry name" value="FlK"/>
    <property type="match status" value="1"/>
</dbReference>
<name>A0AAE3M4C8_9BACT</name>
<dbReference type="InterPro" id="IPR029069">
    <property type="entry name" value="HotDog_dom_sf"/>
</dbReference>
<sequence length="128" mass="14766">MEEVGHYLKQGIHHSKEFIIKREELASFLKTGDMDFVATPSLIVFMEQVVCELVHERIPPEYTSISAEINIKHLIPVNIDSTITCSAHLKFVDQEKLFFDFAFFNNEKDIVAIGAHERFIVLKSKFPK</sequence>
<comment type="caution">
    <text evidence="2">The sequence shown here is derived from an EMBL/GenBank/DDBJ whole genome shotgun (WGS) entry which is preliminary data.</text>
</comment>
<proteinExistence type="predicted"/>
<dbReference type="SUPFAM" id="SSF54637">
    <property type="entry name" value="Thioesterase/thiol ester dehydrase-isomerase"/>
    <property type="match status" value="1"/>
</dbReference>
<dbReference type="InterPro" id="IPR025540">
    <property type="entry name" value="FlK"/>
</dbReference>
<keyword evidence="3" id="KW-1185">Reference proteome</keyword>